<dbReference type="AlphaFoldDB" id="A0A090R752"/>
<protein>
    <submittedName>
        <fullName evidence="1">Uncharacterized protein</fullName>
    </submittedName>
</protein>
<sequence length="48" mass="5842">MYINKEKLVFSPEFLNQMNRDAKDIFLQNDELYNLGPIEKMLLIQEFF</sequence>
<dbReference type="EMBL" id="BBMN01000002">
    <property type="protein sequence ID" value="GAL03447.1"/>
    <property type="molecule type" value="Genomic_DNA"/>
</dbReference>
<reference evidence="1 2" key="1">
    <citation type="journal article" date="2014" name="Genome Announc.">
        <title>Draft Genome Sequences of Two Vibrionaceae Species, Vibrio ponticus C121 and Photobacterium aphoticum C119, Isolated as Coral Reef Microbiota.</title>
        <authorList>
            <person name="Al-saari N."/>
            <person name="Meirelles P.M."/>
            <person name="Mino S."/>
            <person name="Suda W."/>
            <person name="Oshima K."/>
            <person name="Hattori M."/>
            <person name="Ohkuma M."/>
            <person name="Thompson F.L."/>
            <person name="Gomez-Gil B."/>
            <person name="Sawabe T."/>
            <person name="Sawabe T."/>
        </authorList>
    </citation>
    <scope>NUCLEOTIDE SEQUENCE [LARGE SCALE GENOMIC DNA]</scope>
    <source>
        <strain evidence="1 2">JCM 19237</strain>
    </source>
</reference>
<dbReference type="Proteomes" id="UP000029227">
    <property type="component" value="Unassembled WGS sequence"/>
</dbReference>
<gene>
    <name evidence="1" type="ORF">JCM19237_6341</name>
</gene>
<proteinExistence type="predicted"/>
<accession>A0A090R752</accession>
<organism evidence="1 2">
    <name type="scientific">Photobacterium aphoticum</name>
    <dbReference type="NCBI Taxonomy" id="754436"/>
    <lineage>
        <taxon>Bacteria</taxon>
        <taxon>Pseudomonadati</taxon>
        <taxon>Pseudomonadota</taxon>
        <taxon>Gammaproteobacteria</taxon>
        <taxon>Vibrionales</taxon>
        <taxon>Vibrionaceae</taxon>
        <taxon>Photobacterium</taxon>
    </lineage>
</organism>
<evidence type="ECO:0000313" key="1">
    <source>
        <dbReference type="EMBL" id="GAL03447.1"/>
    </source>
</evidence>
<comment type="caution">
    <text evidence="1">The sequence shown here is derived from an EMBL/GenBank/DDBJ whole genome shotgun (WGS) entry which is preliminary data.</text>
</comment>
<evidence type="ECO:0000313" key="2">
    <source>
        <dbReference type="Proteomes" id="UP000029227"/>
    </source>
</evidence>
<name>A0A090R752_9GAMM</name>